<dbReference type="OrthoDB" id="302089at2759"/>
<feature type="region of interest" description="Disordered" evidence="2">
    <location>
        <begin position="553"/>
        <end position="582"/>
    </location>
</feature>
<feature type="coiled-coil region" evidence="1">
    <location>
        <begin position="181"/>
        <end position="229"/>
    </location>
</feature>
<keyword evidence="4" id="KW-1185">Reference proteome</keyword>
<evidence type="ECO:0000313" key="4">
    <source>
        <dbReference type="Proteomes" id="UP000692954"/>
    </source>
</evidence>
<comment type="caution">
    <text evidence="3">The sequence shown here is derived from an EMBL/GenBank/DDBJ whole genome shotgun (WGS) entry which is preliminary data.</text>
</comment>
<protein>
    <submittedName>
        <fullName evidence="3">Uncharacterized protein</fullName>
    </submittedName>
</protein>
<accession>A0A8S1PCC2</accession>
<dbReference type="Proteomes" id="UP000692954">
    <property type="component" value="Unassembled WGS sequence"/>
</dbReference>
<reference evidence="3" key="1">
    <citation type="submission" date="2021-01" db="EMBL/GenBank/DDBJ databases">
        <authorList>
            <consortium name="Genoscope - CEA"/>
            <person name="William W."/>
        </authorList>
    </citation>
    <scope>NUCLEOTIDE SEQUENCE</scope>
</reference>
<keyword evidence="1" id="KW-0175">Coiled coil</keyword>
<evidence type="ECO:0000313" key="3">
    <source>
        <dbReference type="EMBL" id="CAD8100816.1"/>
    </source>
</evidence>
<feature type="coiled-coil region" evidence="1">
    <location>
        <begin position="491"/>
        <end position="525"/>
    </location>
</feature>
<dbReference type="EMBL" id="CAJJDN010000074">
    <property type="protein sequence ID" value="CAD8100816.1"/>
    <property type="molecule type" value="Genomic_DNA"/>
</dbReference>
<organism evidence="3 4">
    <name type="scientific">Paramecium sonneborni</name>
    <dbReference type="NCBI Taxonomy" id="65129"/>
    <lineage>
        <taxon>Eukaryota</taxon>
        <taxon>Sar</taxon>
        <taxon>Alveolata</taxon>
        <taxon>Ciliophora</taxon>
        <taxon>Intramacronucleata</taxon>
        <taxon>Oligohymenophorea</taxon>
        <taxon>Peniculida</taxon>
        <taxon>Parameciidae</taxon>
        <taxon>Paramecium</taxon>
    </lineage>
</organism>
<evidence type="ECO:0000256" key="2">
    <source>
        <dbReference type="SAM" id="MobiDB-lite"/>
    </source>
</evidence>
<sequence length="791" mass="93597">MNIYQPNHSALSNAFKSQACITEQKIIFLEQSLNKAQRDLNDIRFQQNHLKSKREDLISNYQKCNRKLLKQIDELQLLINKTQSYIKLDQLITAFKNNDWNDHIARYLHENNKFTSQKIKIIQKIILTDQQLSDWREQIYMIKEDINGLHDQNSALIIEFEELDEVIHQWNGSAIEPISKIYQIKKQLNELKANYLDLSSERQQKEACLNQLKTQVDSCQENLNQLRKEQIPILQEVDFQLKQSIQFWFSPDLVYKVYLDIFSDCVDFNKDKIDEVFSILMQIHDKIVGCCFSLLQKHIKFEERQQMFDTNFQEATNLINQYSQWFKEIDVQDFECLLVQKINNYQFMNIIEQKSQRFQAVLQKQIRIFSCTQEHTSLKAQQIELERQVHKLLYEQSMIQCNYQRLESQLQQLKIAGPILIMNTQSYQLEQILDRINTIEIIQKKNKQQIELNYPQQICVIESQIIQYQNQFQQLIEQLLSIKSDIKLVYNQDIDQDEAFLQMELQQINQELQNQELIFSKSKNECDIKLQQFDSEENNILNKIETISQAMNDYSNPKPIKENIPPTDLHSKRQSLDNSIFDNNKTNLKYSYHENTTERSHSRSRSALGANSSSNSLRNFLNFQSPTQLKRTKLTLIHKNSNRNSQKQSINSSIQKIDDTTLLSPNKSFISNKNLCPQQMKTFKVYKRTVQNTLIQKLQEVNNYIPKFVKYNEKMKCIEFYNTNRIGSDLGVKDSALNIKQIVGITQQLVKGVIKQNFTFYGLFLLLQKNQKVEILFAKQEELIQFLNILK</sequence>
<evidence type="ECO:0000256" key="1">
    <source>
        <dbReference type="SAM" id="Coils"/>
    </source>
</evidence>
<name>A0A8S1PCC2_9CILI</name>
<gene>
    <name evidence="3" type="ORF">PSON_ATCC_30995.1.T0740230</name>
</gene>
<proteinExistence type="predicted"/>
<feature type="region of interest" description="Disordered" evidence="2">
    <location>
        <begin position="594"/>
        <end position="613"/>
    </location>
</feature>
<dbReference type="AlphaFoldDB" id="A0A8S1PCC2"/>